<dbReference type="EMBL" id="JAAAIN010000049">
    <property type="protein sequence ID" value="KAG0321885.1"/>
    <property type="molecule type" value="Genomic_DNA"/>
</dbReference>
<name>A0A9P6RP95_9FUNG</name>
<evidence type="ECO:0000313" key="3">
    <source>
        <dbReference type="EMBL" id="KAG0321885.1"/>
    </source>
</evidence>
<comment type="caution">
    <text evidence="3">The sequence shown here is derived from an EMBL/GenBank/DDBJ whole genome shotgun (WGS) entry which is preliminary data.</text>
</comment>
<dbReference type="SUPFAM" id="SSF117281">
    <property type="entry name" value="Kelch motif"/>
    <property type="match status" value="1"/>
</dbReference>
<dbReference type="OrthoDB" id="10250130at2759"/>
<protein>
    <recommendedName>
        <fullName evidence="5">Kelch repeat protein</fullName>
    </recommendedName>
</protein>
<sequence length="581" mass="63653">MTTPQGYSLADAVQDPLLLTISMSSAILSTSPLLLLSALLMTPAFAQQMVAPVPAAKSEYTSVNDKVLYIRGGYNSARPVQQFYSLDLTPLLAHSNKLFWKYLNPGGPIQKFQTKMPMAVLNNNQKLTYFNENGMMADYNLQADRWDDSAKPICPATFREGVKAFQTALLDPKTNLVYIPFGTGRQEQMLVHDTSTNSGTKCSGVPMPTNSEAYLFAWSDSKTFGGQKLLLFGGHKLLDEYGLGTGDMFVFDTVSYNWTKAATSPNGRTQMTCASAGEYFIAWGGQVTDLNDIYPSEILFYNIKNNKWLNQTDIIPPLNTTTTSITVPVSTTSAGSESINTGLPPSKNNGAVIGGGVAAGVIAIAAIVGFILLRRHKNAKKRRDPQDLNLDSLSFSDPSNASLACLDAKMDSIAFLVPATAILDRDSNLKAEVQEGEGKGGNHLTQQGPQYQPPPALGGAANLFQQNQLPVPVALSPQYHSTVSSQEQFWPQQPLNSPHSPPLQPPLSPPMLWREERSRSTQVQYNEVPADPLEQIALIQAKYDQDMEQMRRDQKAALERVRQQWQEDMAAKALREPGSEP</sequence>
<evidence type="ECO:0000256" key="1">
    <source>
        <dbReference type="SAM" id="MobiDB-lite"/>
    </source>
</evidence>
<keyword evidence="2" id="KW-1133">Transmembrane helix</keyword>
<dbReference type="Gene3D" id="2.120.10.80">
    <property type="entry name" value="Kelch-type beta propeller"/>
    <property type="match status" value="1"/>
</dbReference>
<evidence type="ECO:0000256" key="2">
    <source>
        <dbReference type="SAM" id="Phobius"/>
    </source>
</evidence>
<proteinExistence type="predicted"/>
<accession>A0A9P6RP95</accession>
<dbReference type="InterPro" id="IPR015915">
    <property type="entry name" value="Kelch-typ_b-propeller"/>
</dbReference>
<organism evidence="3 4">
    <name type="scientific">Linnemannia gamsii</name>
    <dbReference type="NCBI Taxonomy" id="64522"/>
    <lineage>
        <taxon>Eukaryota</taxon>
        <taxon>Fungi</taxon>
        <taxon>Fungi incertae sedis</taxon>
        <taxon>Mucoromycota</taxon>
        <taxon>Mortierellomycotina</taxon>
        <taxon>Mortierellomycetes</taxon>
        <taxon>Mortierellales</taxon>
        <taxon>Mortierellaceae</taxon>
        <taxon>Linnemannia</taxon>
    </lineage>
</organism>
<keyword evidence="2" id="KW-0812">Transmembrane</keyword>
<evidence type="ECO:0000313" key="4">
    <source>
        <dbReference type="Proteomes" id="UP000823405"/>
    </source>
</evidence>
<reference evidence="3" key="1">
    <citation type="journal article" date="2020" name="Fungal Divers.">
        <title>Resolving the Mortierellaceae phylogeny through synthesis of multi-gene phylogenetics and phylogenomics.</title>
        <authorList>
            <person name="Vandepol N."/>
            <person name="Liber J."/>
            <person name="Desiro A."/>
            <person name="Na H."/>
            <person name="Kennedy M."/>
            <person name="Barry K."/>
            <person name="Grigoriev I.V."/>
            <person name="Miller A.N."/>
            <person name="O'Donnell K."/>
            <person name="Stajich J.E."/>
            <person name="Bonito G."/>
        </authorList>
    </citation>
    <scope>NUCLEOTIDE SEQUENCE</scope>
    <source>
        <strain evidence="3">NVP60</strain>
    </source>
</reference>
<evidence type="ECO:0008006" key="5">
    <source>
        <dbReference type="Google" id="ProtNLM"/>
    </source>
</evidence>
<feature type="region of interest" description="Disordered" evidence="1">
    <location>
        <begin position="432"/>
        <end position="460"/>
    </location>
</feature>
<gene>
    <name evidence="3" type="ORF">BGZ97_009893</name>
</gene>
<keyword evidence="2" id="KW-0472">Membrane</keyword>
<keyword evidence="4" id="KW-1185">Reference proteome</keyword>
<feature type="transmembrane region" description="Helical" evidence="2">
    <location>
        <begin position="351"/>
        <end position="373"/>
    </location>
</feature>
<dbReference type="AlphaFoldDB" id="A0A9P6RP95"/>
<dbReference type="Proteomes" id="UP000823405">
    <property type="component" value="Unassembled WGS sequence"/>
</dbReference>
<feature type="region of interest" description="Disordered" evidence="1">
    <location>
        <begin position="484"/>
        <end position="507"/>
    </location>
</feature>